<evidence type="ECO:0000256" key="1">
    <source>
        <dbReference type="SAM" id="SignalP"/>
    </source>
</evidence>
<reference evidence="3" key="1">
    <citation type="submission" date="2021-03" db="EMBL/GenBank/DDBJ databases">
        <title>Complete Genome of Pseudoalteromonas xiamenensis STKMTI.2, a new potential marine bacterium producing anti-Vibrio compounds.</title>
        <authorList>
            <person name="Handayani D.P."/>
            <person name="Isnansetyo A."/>
            <person name="Istiqomah I."/>
            <person name="Jumina J."/>
        </authorList>
    </citation>
    <scope>NUCLEOTIDE SEQUENCE</scope>
    <source>
        <strain evidence="3">STKMTI.2</strain>
        <plasmid evidence="3">unnamed5</plasmid>
    </source>
</reference>
<protein>
    <submittedName>
        <fullName evidence="3">Membrane integrity-associated transporter subunit PqiC</fullName>
    </submittedName>
</protein>
<dbReference type="Proteomes" id="UP000664904">
    <property type="component" value="Plasmid unnamed5"/>
</dbReference>
<sequence length="206" mass="22761">MRAISIITTACTLLILSACTPTPVSETYYYQFNTPLSNQGVVFNSTAKHAVLVKNVDIVGVSDSPALVQVLDSGITHLANYHQWASIPSKLVTQYILVALNHDESQFIFTPSGKSTKSLSPSWVVDVRIDQLVGIKSNQAALTGVFYLYQFENSSKELKGQFSFGFEQALSHEGFPELVKSHQLNLDKLVALIRQKLSLMESTYSQ</sequence>
<feature type="domain" description="ABC-type transport auxiliary lipoprotein component" evidence="2">
    <location>
        <begin position="30"/>
        <end position="192"/>
    </location>
</feature>
<keyword evidence="1" id="KW-0732">Signal</keyword>
<organism evidence="3 4">
    <name type="scientific">Pseudoalteromonas xiamenensis</name>
    <dbReference type="NCBI Taxonomy" id="882626"/>
    <lineage>
        <taxon>Bacteria</taxon>
        <taxon>Pseudomonadati</taxon>
        <taxon>Pseudomonadota</taxon>
        <taxon>Gammaproteobacteria</taxon>
        <taxon>Alteromonadales</taxon>
        <taxon>Pseudoalteromonadaceae</taxon>
        <taxon>Pseudoalteromonas</taxon>
    </lineage>
</organism>
<geneLocation type="plasmid" evidence="3 4">
    <name>unnamed5</name>
</geneLocation>
<dbReference type="AlphaFoldDB" id="A0A975DK18"/>
<proteinExistence type="predicted"/>
<name>A0A975DK18_9GAMM</name>
<gene>
    <name evidence="3" type="ORF">J5O05_19905</name>
</gene>
<evidence type="ECO:0000313" key="4">
    <source>
        <dbReference type="Proteomes" id="UP000664904"/>
    </source>
</evidence>
<keyword evidence="4" id="KW-1185">Reference proteome</keyword>
<evidence type="ECO:0000259" key="2">
    <source>
        <dbReference type="Pfam" id="PF03886"/>
    </source>
</evidence>
<dbReference type="PROSITE" id="PS51257">
    <property type="entry name" value="PROKAR_LIPOPROTEIN"/>
    <property type="match status" value="1"/>
</dbReference>
<feature type="chain" id="PRO_5037823240" evidence="1">
    <location>
        <begin position="27"/>
        <end position="206"/>
    </location>
</feature>
<dbReference type="RefSeq" id="WP_208844698.1">
    <property type="nucleotide sequence ID" value="NZ_CP072135.1"/>
</dbReference>
<feature type="signal peptide" evidence="1">
    <location>
        <begin position="1"/>
        <end position="26"/>
    </location>
</feature>
<evidence type="ECO:0000313" key="3">
    <source>
        <dbReference type="EMBL" id="QTH73079.1"/>
    </source>
</evidence>
<dbReference type="EMBL" id="CP072135">
    <property type="protein sequence ID" value="QTH73079.1"/>
    <property type="molecule type" value="Genomic_DNA"/>
</dbReference>
<dbReference type="Pfam" id="PF03886">
    <property type="entry name" value="ABC_trans_aux"/>
    <property type="match status" value="1"/>
</dbReference>
<keyword evidence="3" id="KW-0614">Plasmid</keyword>
<dbReference type="Gene3D" id="3.40.50.10610">
    <property type="entry name" value="ABC-type transport auxiliary lipoprotein component"/>
    <property type="match status" value="1"/>
</dbReference>
<dbReference type="SUPFAM" id="SSF159594">
    <property type="entry name" value="XCC0632-like"/>
    <property type="match status" value="1"/>
</dbReference>
<dbReference type="InterPro" id="IPR005586">
    <property type="entry name" value="ABC_trans_aux"/>
</dbReference>
<dbReference type="KEGG" id="pxi:J5O05_19905"/>
<accession>A0A975DK18</accession>